<reference evidence="1 2" key="1">
    <citation type="journal article" date="2010" name="Int. J. Syst. Evol. Microbiol.">
        <title>Reclassification of Herbaspirillum putei as a later heterotypic synonym of Herbaspirillum huttiense, with the description of H. huttiense subsp. huttiense subsp. nov. and H. huttiense subsp. putei subsp. nov., comb. nov., and description of Herbaspirillum aquaticum sp. nov.</title>
        <authorList>
            <person name="Dobritsa A.P."/>
            <person name="Reddy M.C."/>
            <person name="Samadpour M."/>
        </authorList>
    </citation>
    <scope>NUCLEOTIDE SEQUENCE [LARGE SCALE GENOMIC DNA]</scope>
    <source>
        <strain evidence="1 2">IEH 4430</strain>
    </source>
</reference>
<evidence type="ECO:0000313" key="2">
    <source>
        <dbReference type="Proteomes" id="UP000214747"/>
    </source>
</evidence>
<gene>
    <name evidence="1" type="ORF">CEJ45_08515</name>
</gene>
<protein>
    <submittedName>
        <fullName evidence="1">Uncharacterized protein</fullName>
    </submittedName>
</protein>
<dbReference type="EMBL" id="NJGV01000006">
    <property type="protein sequence ID" value="OWY35306.1"/>
    <property type="molecule type" value="Genomic_DNA"/>
</dbReference>
<name>A0A225SVT9_9BURK</name>
<accession>A0A225SVT9</accession>
<proteinExistence type="predicted"/>
<comment type="caution">
    <text evidence="1">The sequence shown here is derived from an EMBL/GenBank/DDBJ whole genome shotgun (WGS) entry which is preliminary data.</text>
</comment>
<organism evidence="1 2">
    <name type="scientific">Herbaspirillum aquaticum</name>
    <dbReference type="NCBI Taxonomy" id="568783"/>
    <lineage>
        <taxon>Bacteria</taxon>
        <taxon>Pseudomonadati</taxon>
        <taxon>Pseudomonadota</taxon>
        <taxon>Betaproteobacteria</taxon>
        <taxon>Burkholderiales</taxon>
        <taxon>Oxalobacteraceae</taxon>
        <taxon>Herbaspirillum</taxon>
    </lineage>
</organism>
<keyword evidence="2" id="KW-1185">Reference proteome</keyword>
<dbReference type="AlphaFoldDB" id="A0A225SVT9"/>
<dbReference type="Proteomes" id="UP000214747">
    <property type="component" value="Unassembled WGS sequence"/>
</dbReference>
<dbReference type="RefSeq" id="WP_088754721.1">
    <property type="nucleotide sequence ID" value="NZ_NJGV01000006.1"/>
</dbReference>
<sequence>MSVNNTSPVIGYNTNGVTTSFSFPFKILEAADLKVSLSVSGLPGYTVVFNSDDEGGQVNFATAPPAGLLELRRDVTLDRSTDYQYQGELPSDVLNNDLDRVVMMVQQQDLWAQRSIKMPATDTTDQVLSQNAEERANKALIFDSDGNITVSQDNYADQATDAAFSAAAAADSASSAQSNQFIATAAASSATLSASQALYYAQHGTGFAESTFYDLGSVADSLTIFNTDLGGVP</sequence>
<evidence type="ECO:0000313" key="1">
    <source>
        <dbReference type="EMBL" id="OWY35306.1"/>
    </source>
</evidence>